<evidence type="ECO:0000313" key="4">
    <source>
        <dbReference type="Proteomes" id="UP000601099"/>
    </source>
</evidence>
<feature type="signal peptide" evidence="2">
    <location>
        <begin position="1"/>
        <end position="21"/>
    </location>
</feature>
<dbReference type="EMBL" id="JADWYK010000011">
    <property type="protein sequence ID" value="MBG8555133.1"/>
    <property type="molecule type" value="Genomic_DNA"/>
</dbReference>
<feature type="region of interest" description="Disordered" evidence="1">
    <location>
        <begin position="43"/>
        <end position="68"/>
    </location>
</feature>
<sequence length="68" mass="7193">MSTRYSLLLCASILMLGSCQSSKTAFQRPSGQAVASTTAVMMHDSQGPEPTRVLLSPEPAPAAKQLDK</sequence>
<keyword evidence="2" id="KW-0732">Signal</keyword>
<evidence type="ECO:0000256" key="2">
    <source>
        <dbReference type="SAM" id="SignalP"/>
    </source>
</evidence>
<accession>A0ABS0L6H9</accession>
<gene>
    <name evidence="3" type="ORF">I5L79_16390</name>
</gene>
<dbReference type="RefSeq" id="WP_196956158.1">
    <property type="nucleotide sequence ID" value="NZ_JADWYK010000011.1"/>
</dbReference>
<comment type="caution">
    <text evidence="3">The sequence shown here is derived from an EMBL/GenBank/DDBJ whole genome shotgun (WGS) entry which is preliminary data.</text>
</comment>
<keyword evidence="4" id="KW-1185">Reference proteome</keyword>
<name>A0ABS0L6H9_9BACT</name>
<feature type="chain" id="PRO_5047367268" evidence="2">
    <location>
        <begin position="22"/>
        <end position="68"/>
    </location>
</feature>
<protein>
    <submittedName>
        <fullName evidence="3">Uncharacterized protein</fullName>
    </submittedName>
</protein>
<reference evidence="3 4" key="1">
    <citation type="submission" date="2020-11" db="EMBL/GenBank/DDBJ databases">
        <title>Hymenobacter sp.</title>
        <authorList>
            <person name="Kim M.K."/>
        </authorList>
    </citation>
    <scope>NUCLEOTIDE SEQUENCE [LARGE SCALE GENOMIC DNA]</scope>
    <source>
        <strain evidence="3 4">BT594</strain>
    </source>
</reference>
<evidence type="ECO:0000256" key="1">
    <source>
        <dbReference type="SAM" id="MobiDB-lite"/>
    </source>
</evidence>
<dbReference type="PROSITE" id="PS51257">
    <property type="entry name" value="PROKAR_LIPOPROTEIN"/>
    <property type="match status" value="1"/>
</dbReference>
<proteinExistence type="predicted"/>
<organism evidence="3 4">
    <name type="scientific">Hymenobacter guriensis</name>
    <dbReference type="NCBI Taxonomy" id="2793065"/>
    <lineage>
        <taxon>Bacteria</taxon>
        <taxon>Pseudomonadati</taxon>
        <taxon>Bacteroidota</taxon>
        <taxon>Cytophagia</taxon>
        <taxon>Cytophagales</taxon>
        <taxon>Hymenobacteraceae</taxon>
        <taxon>Hymenobacter</taxon>
    </lineage>
</organism>
<dbReference type="Proteomes" id="UP000601099">
    <property type="component" value="Unassembled WGS sequence"/>
</dbReference>
<evidence type="ECO:0000313" key="3">
    <source>
        <dbReference type="EMBL" id="MBG8555133.1"/>
    </source>
</evidence>